<dbReference type="AlphaFoldDB" id="A0A840TQX2"/>
<name>A0A840TQX2_9BACT</name>
<comment type="caution">
    <text evidence="2">The sequence shown here is derived from an EMBL/GenBank/DDBJ whole genome shotgun (WGS) entry which is preliminary data.</text>
</comment>
<proteinExistence type="predicted"/>
<keyword evidence="3" id="KW-1185">Reference proteome</keyword>
<sequence>MTVLNPKGVPEARSSTPRFSFSLWQVLRRTGQVLALGAGLCLVVGMPSGYAQHEHHHPTRPDTTDHTQHHDHAATVDTATVDTTMAGEYTMTHAFSLSLPMTRNGSGTGWQPDATPMYAYMRHGSRWNYMLHASVFLRYTAQNLNNSGRKGADARVSVPNWVMGMAQRQVGQNGLLTLRGMMSLDRPFDGGAGYPLLYQSGETWRGVPLIDRQHPHDLVSELAVAYTQRLGPKLDLTLYAGYPGEPALGPTAFMHRMSAFNNPDAVLGHHWQDATHITFGVVTAGVRYGKFKAEASRFTGREPDENRYNFDKPRFDSHSYRLLFNPSAAWALQVSRGWIKNPEVLHPDVDVIRTTASVQHSLPLTGEDRWLATSLVWGLNDAGADHKDNALLLESNLQLNKWAVYGRYEWIQKTAEELFVQEPAGFHHDDVFVVQGLTLGLNRQLGYWAHTLLQLGAQGTFHRQSEALVPFYGANPVSAQVYLRLTPARMRMN</sequence>
<dbReference type="Proteomes" id="UP000557307">
    <property type="component" value="Unassembled WGS sequence"/>
</dbReference>
<evidence type="ECO:0000256" key="1">
    <source>
        <dbReference type="SAM" id="MobiDB-lite"/>
    </source>
</evidence>
<protein>
    <submittedName>
        <fullName evidence="2">Uncharacterized protein</fullName>
    </submittedName>
</protein>
<evidence type="ECO:0000313" key="3">
    <source>
        <dbReference type="Proteomes" id="UP000557307"/>
    </source>
</evidence>
<dbReference type="RefSeq" id="WP_246440445.1">
    <property type="nucleotide sequence ID" value="NZ_JACHGF010000006.1"/>
</dbReference>
<reference evidence="2 3" key="1">
    <citation type="submission" date="2020-08" db="EMBL/GenBank/DDBJ databases">
        <title>Genomic Encyclopedia of Type Strains, Phase IV (KMG-IV): sequencing the most valuable type-strain genomes for metagenomic binning, comparative biology and taxonomic classification.</title>
        <authorList>
            <person name="Goeker M."/>
        </authorList>
    </citation>
    <scope>NUCLEOTIDE SEQUENCE [LARGE SCALE GENOMIC DNA]</scope>
    <source>
        <strain evidence="2 3">DSM 105074</strain>
    </source>
</reference>
<feature type="region of interest" description="Disordered" evidence="1">
    <location>
        <begin position="51"/>
        <end position="71"/>
    </location>
</feature>
<accession>A0A840TQX2</accession>
<organism evidence="2 3">
    <name type="scientific">Rhabdobacter roseus</name>
    <dbReference type="NCBI Taxonomy" id="1655419"/>
    <lineage>
        <taxon>Bacteria</taxon>
        <taxon>Pseudomonadati</taxon>
        <taxon>Bacteroidota</taxon>
        <taxon>Cytophagia</taxon>
        <taxon>Cytophagales</taxon>
        <taxon>Cytophagaceae</taxon>
        <taxon>Rhabdobacter</taxon>
    </lineage>
</organism>
<dbReference type="EMBL" id="JACHGF010000006">
    <property type="protein sequence ID" value="MBB5285724.1"/>
    <property type="molecule type" value="Genomic_DNA"/>
</dbReference>
<evidence type="ECO:0000313" key="2">
    <source>
        <dbReference type="EMBL" id="MBB5285724.1"/>
    </source>
</evidence>
<gene>
    <name evidence="2" type="ORF">HNQ92_003884</name>
</gene>
<feature type="compositionally biased region" description="Basic and acidic residues" evidence="1">
    <location>
        <begin position="59"/>
        <end position="71"/>
    </location>
</feature>